<keyword evidence="2" id="KW-1185">Reference proteome</keyword>
<organism evidence="1 2">
    <name type="scientific">Tatumella ptyseos ATCC 33301</name>
    <dbReference type="NCBI Taxonomy" id="1005995"/>
    <lineage>
        <taxon>Bacteria</taxon>
        <taxon>Pseudomonadati</taxon>
        <taxon>Pseudomonadota</taxon>
        <taxon>Gammaproteobacteria</taxon>
        <taxon>Enterobacterales</taxon>
        <taxon>Erwiniaceae</taxon>
        <taxon>Tatumella</taxon>
    </lineage>
</organism>
<comment type="caution">
    <text evidence="1">The sequence shown here is derived from an EMBL/GenBank/DDBJ whole genome shotgun (WGS) entry which is preliminary data.</text>
</comment>
<name>A0A085JMF5_9GAMM</name>
<dbReference type="EMBL" id="JMPR01000013">
    <property type="protein sequence ID" value="KFD21651.1"/>
    <property type="molecule type" value="Genomic_DNA"/>
</dbReference>
<proteinExistence type="predicted"/>
<evidence type="ECO:0000313" key="1">
    <source>
        <dbReference type="EMBL" id="KFD21651.1"/>
    </source>
</evidence>
<reference evidence="1 2" key="1">
    <citation type="submission" date="2014-05" db="EMBL/GenBank/DDBJ databases">
        <title>ATOL: Assembling a taxonomically balanced genome-scale reconstruction of the evolutionary history of the Enterobacteriaceae.</title>
        <authorList>
            <person name="Plunkett G.III."/>
            <person name="Neeno-Eckwall E.C."/>
            <person name="Glasner J.D."/>
            <person name="Perna N.T."/>
        </authorList>
    </citation>
    <scope>NUCLEOTIDE SEQUENCE [LARGE SCALE GENOMIC DNA]</scope>
    <source>
        <strain evidence="1 2">ATCC 33301</strain>
    </source>
</reference>
<accession>A0A085JMF5</accession>
<gene>
    <name evidence="1" type="ORF">GTPT_0750</name>
</gene>
<dbReference type="AlphaFoldDB" id="A0A085JMF5"/>
<sequence>MKYINNNKAIFLFYVIYKFYRVYKQQVSGFLCLCFKPGMKVVKHLFCGQTKY</sequence>
<protein>
    <submittedName>
        <fullName evidence="1">Uncharacterized protein</fullName>
    </submittedName>
</protein>
<evidence type="ECO:0000313" key="2">
    <source>
        <dbReference type="Proteomes" id="UP000028602"/>
    </source>
</evidence>
<dbReference type="Proteomes" id="UP000028602">
    <property type="component" value="Unassembled WGS sequence"/>
</dbReference>